<accession>A0A133UIQ4</accession>
<name>A0A133UIQ4_9EURY</name>
<evidence type="ECO:0000256" key="1">
    <source>
        <dbReference type="SAM" id="Coils"/>
    </source>
</evidence>
<evidence type="ECO:0000313" key="3">
    <source>
        <dbReference type="Proteomes" id="UP000070155"/>
    </source>
</evidence>
<protein>
    <submittedName>
        <fullName evidence="2">Uncharacterized protein</fullName>
    </submittedName>
</protein>
<comment type="caution">
    <text evidence="2">The sequence shown here is derived from an EMBL/GenBank/DDBJ whole genome shotgun (WGS) entry which is preliminary data.</text>
</comment>
<sequence>MKGSNSADPFDPQSLAKKPMEVIILKNAGENLKEDPEKIREQTKTMLRRLLAADDVVRMKYHKGELTEKEASIIGGNIAPTVDGIILMALKDRELAEEIAPVLKEKIDHGDANPLPYLHLLQVLAYRHRLEIEGEIQEPEEMITTYRRVRAKLDLDNIVERKAELEEEFEEKIGKLREKWRKNPMFG</sequence>
<gene>
    <name evidence="2" type="ORF">AKJ36_03525</name>
</gene>
<dbReference type="Proteomes" id="UP000070155">
    <property type="component" value="Unassembled WGS sequence"/>
</dbReference>
<organism evidence="2 3">
    <name type="scientific">candidate division MSBL1 archaeon SCGC-AAA259I07</name>
    <dbReference type="NCBI Taxonomy" id="1698266"/>
    <lineage>
        <taxon>Archaea</taxon>
        <taxon>Methanobacteriati</taxon>
        <taxon>Methanobacteriota</taxon>
        <taxon>candidate division MSBL1</taxon>
    </lineage>
</organism>
<proteinExistence type="predicted"/>
<dbReference type="EMBL" id="LHXQ01000076">
    <property type="protein sequence ID" value="KXA94058.1"/>
    <property type="molecule type" value="Genomic_DNA"/>
</dbReference>
<dbReference type="AlphaFoldDB" id="A0A133UIQ4"/>
<reference evidence="2 3" key="1">
    <citation type="journal article" date="2016" name="Sci. Rep.">
        <title>Metabolic traits of an uncultured archaeal lineage -MSBL1- from brine pools of the Red Sea.</title>
        <authorList>
            <person name="Mwirichia R."/>
            <person name="Alam I."/>
            <person name="Rashid M."/>
            <person name="Vinu M."/>
            <person name="Ba-Alawi W."/>
            <person name="Anthony Kamau A."/>
            <person name="Kamanda Ngugi D."/>
            <person name="Goker M."/>
            <person name="Klenk H.P."/>
            <person name="Bajic V."/>
            <person name="Stingl U."/>
        </authorList>
    </citation>
    <scope>NUCLEOTIDE SEQUENCE [LARGE SCALE GENOMIC DNA]</scope>
    <source>
        <strain evidence="2">SCGC-AAA259I07</strain>
    </source>
</reference>
<keyword evidence="1" id="KW-0175">Coiled coil</keyword>
<keyword evidence="3" id="KW-1185">Reference proteome</keyword>
<feature type="coiled-coil region" evidence="1">
    <location>
        <begin position="148"/>
        <end position="179"/>
    </location>
</feature>
<evidence type="ECO:0000313" key="2">
    <source>
        <dbReference type="EMBL" id="KXA94058.1"/>
    </source>
</evidence>